<keyword evidence="3" id="KW-1185">Reference proteome</keyword>
<dbReference type="Pfam" id="PF14273">
    <property type="entry name" value="DUF4360"/>
    <property type="match status" value="1"/>
</dbReference>
<proteinExistence type="predicted"/>
<evidence type="ECO:0000313" key="2">
    <source>
        <dbReference type="EMBL" id="KAJ3221535.1"/>
    </source>
</evidence>
<organism evidence="2 3">
    <name type="scientific">Clydaea vesicula</name>
    <dbReference type="NCBI Taxonomy" id="447962"/>
    <lineage>
        <taxon>Eukaryota</taxon>
        <taxon>Fungi</taxon>
        <taxon>Fungi incertae sedis</taxon>
        <taxon>Chytridiomycota</taxon>
        <taxon>Chytridiomycota incertae sedis</taxon>
        <taxon>Chytridiomycetes</taxon>
        <taxon>Lobulomycetales</taxon>
        <taxon>Lobulomycetaceae</taxon>
        <taxon>Clydaea</taxon>
    </lineage>
</organism>
<reference evidence="2" key="1">
    <citation type="submission" date="2020-05" db="EMBL/GenBank/DDBJ databases">
        <title>Phylogenomic resolution of chytrid fungi.</title>
        <authorList>
            <person name="Stajich J.E."/>
            <person name="Amses K."/>
            <person name="Simmons R."/>
            <person name="Seto K."/>
            <person name="Myers J."/>
            <person name="Bonds A."/>
            <person name="Quandt C.A."/>
            <person name="Barry K."/>
            <person name="Liu P."/>
            <person name="Grigoriev I."/>
            <person name="Longcore J.E."/>
            <person name="James T.Y."/>
        </authorList>
    </citation>
    <scope>NUCLEOTIDE SEQUENCE</scope>
    <source>
        <strain evidence="2">JEL0476</strain>
    </source>
</reference>
<dbReference type="EMBL" id="JADGJW010000224">
    <property type="protein sequence ID" value="KAJ3221535.1"/>
    <property type="molecule type" value="Genomic_DNA"/>
</dbReference>
<gene>
    <name evidence="2" type="ORF">HK099_003415</name>
</gene>
<feature type="chain" id="PRO_5042008268" description="Secreted protein" evidence="1">
    <location>
        <begin position="17"/>
        <end position="205"/>
    </location>
</feature>
<name>A0AAD5U225_9FUNG</name>
<evidence type="ECO:0008006" key="4">
    <source>
        <dbReference type="Google" id="ProtNLM"/>
    </source>
</evidence>
<dbReference type="InterPro" id="IPR025649">
    <property type="entry name" value="DUF4360"/>
</dbReference>
<dbReference type="PANTHER" id="PTHR38847:SF1">
    <property type="entry name" value="PSEUDOURIDINE SYNTHASE RSUA_RLUA-LIKE DOMAIN-CONTAINING PROTEIN"/>
    <property type="match status" value="1"/>
</dbReference>
<feature type="signal peptide" evidence="1">
    <location>
        <begin position="1"/>
        <end position="16"/>
    </location>
</feature>
<dbReference type="AlphaFoldDB" id="A0AAD5U225"/>
<comment type="caution">
    <text evidence="2">The sequence shown here is derived from an EMBL/GenBank/DDBJ whole genome shotgun (WGS) entry which is preliminary data.</text>
</comment>
<protein>
    <recommendedName>
        <fullName evidence="4">Secreted protein</fullName>
    </recommendedName>
</protein>
<evidence type="ECO:0000256" key="1">
    <source>
        <dbReference type="SAM" id="SignalP"/>
    </source>
</evidence>
<sequence>MKFAVVASLLSALTVAADVPVSGDAPPPGSVTIGKVIYGGSGCPQGTVSQNFNSDNTAFTLLFDSYYASIGQGVPITEARKNCQFNAELKVPQGWQFSLLTIDYRGFLALDSGVTAQQSSNYYFQGSINQARKTSTFTEVNNGDYTIRDTFGLVSTVWSDCNASANLNVNSQVRLSGPSGKNGLITADSTDFKVTHKYGIQWKKC</sequence>
<keyword evidence="1" id="KW-0732">Signal</keyword>
<dbReference type="Proteomes" id="UP001211065">
    <property type="component" value="Unassembled WGS sequence"/>
</dbReference>
<dbReference type="PANTHER" id="PTHR38847">
    <property type="match status" value="1"/>
</dbReference>
<accession>A0AAD5U225</accession>
<evidence type="ECO:0000313" key="3">
    <source>
        <dbReference type="Proteomes" id="UP001211065"/>
    </source>
</evidence>